<evidence type="ECO:0000313" key="1">
    <source>
        <dbReference type="EMBL" id="HAW74131.1"/>
    </source>
</evidence>
<comment type="caution">
    <text evidence="1">The sequence shown here is derived from an EMBL/GenBank/DDBJ whole genome shotgun (WGS) entry which is preliminary data.</text>
</comment>
<reference evidence="1 2" key="1">
    <citation type="journal article" date="2018" name="Nat. Biotechnol.">
        <title>A standardized bacterial taxonomy based on genome phylogeny substantially revises the tree of life.</title>
        <authorList>
            <person name="Parks D.H."/>
            <person name="Chuvochina M."/>
            <person name="Waite D.W."/>
            <person name="Rinke C."/>
            <person name="Skarshewski A."/>
            <person name="Chaumeil P.A."/>
            <person name="Hugenholtz P."/>
        </authorList>
    </citation>
    <scope>NUCLEOTIDE SEQUENCE [LARGE SCALE GENOMIC DNA]</scope>
    <source>
        <strain evidence="1">UBA11978</strain>
    </source>
</reference>
<dbReference type="AlphaFoldDB" id="A0A350NYL4"/>
<dbReference type="EMBL" id="DNAN01000007">
    <property type="protein sequence ID" value="HAW74131.1"/>
    <property type="molecule type" value="Genomic_DNA"/>
</dbReference>
<name>A0A350NYL4_9ALTE</name>
<gene>
    <name evidence="1" type="ORF">DCW74_00165</name>
</gene>
<dbReference type="Proteomes" id="UP000263517">
    <property type="component" value="Unassembled WGS sequence"/>
</dbReference>
<protein>
    <submittedName>
        <fullName evidence="1">Uncharacterized protein</fullName>
    </submittedName>
</protein>
<proteinExistence type="predicted"/>
<sequence length="137" mass="15075">MIRASYSFADVRAEATLVGASLSSGIDFVSAEADYEHTKASLQVNFSEVQGSISFVNIKSVANFIRLSADFDLIAQPINQYLVDSMLVSESSVMSFLKRPQDSFVVFEISSKSLQKPLIENISLGDVFTSQMEFNRG</sequence>
<accession>A0A350NYL4</accession>
<feature type="non-terminal residue" evidence="1">
    <location>
        <position position="137"/>
    </location>
</feature>
<organism evidence="1 2">
    <name type="scientific">Alteromonas australica</name>
    <dbReference type="NCBI Taxonomy" id="589873"/>
    <lineage>
        <taxon>Bacteria</taxon>
        <taxon>Pseudomonadati</taxon>
        <taxon>Pseudomonadota</taxon>
        <taxon>Gammaproteobacteria</taxon>
        <taxon>Alteromonadales</taxon>
        <taxon>Alteromonadaceae</taxon>
        <taxon>Alteromonas/Salinimonas group</taxon>
        <taxon>Alteromonas</taxon>
    </lineage>
</organism>
<evidence type="ECO:0000313" key="2">
    <source>
        <dbReference type="Proteomes" id="UP000263517"/>
    </source>
</evidence>